<protein>
    <recommendedName>
        <fullName evidence="2">FCP1 homology domain-containing protein</fullName>
    </recommendedName>
</protein>
<dbReference type="PROSITE" id="PS50969">
    <property type="entry name" value="FCP1"/>
    <property type="match status" value="1"/>
</dbReference>
<keyword evidence="4" id="KW-1185">Reference proteome</keyword>
<dbReference type="EMBL" id="MU004244">
    <property type="protein sequence ID" value="KAF2663895.1"/>
    <property type="molecule type" value="Genomic_DNA"/>
</dbReference>
<dbReference type="InterPro" id="IPR036412">
    <property type="entry name" value="HAD-like_sf"/>
</dbReference>
<dbReference type="InterPro" id="IPR004274">
    <property type="entry name" value="FCP1_dom"/>
</dbReference>
<dbReference type="OrthoDB" id="277011at2759"/>
<dbReference type="Proteomes" id="UP000799302">
    <property type="component" value="Unassembled WGS sequence"/>
</dbReference>
<feature type="compositionally biased region" description="Basic and acidic residues" evidence="1">
    <location>
        <begin position="166"/>
        <end position="181"/>
    </location>
</feature>
<dbReference type="AlphaFoldDB" id="A0A6A6TV01"/>
<dbReference type="Pfam" id="PF03031">
    <property type="entry name" value="NIF"/>
    <property type="match status" value="1"/>
</dbReference>
<dbReference type="InterPro" id="IPR023214">
    <property type="entry name" value="HAD_sf"/>
</dbReference>
<dbReference type="PANTHER" id="PTHR12210">
    <property type="entry name" value="DULLARD PROTEIN PHOSPHATASE"/>
    <property type="match status" value="1"/>
</dbReference>
<evidence type="ECO:0000259" key="2">
    <source>
        <dbReference type="PROSITE" id="PS50969"/>
    </source>
</evidence>
<dbReference type="GO" id="GO:0016791">
    <property type="term" value="F:phosphatase activity"/>
    <property type="evidence" value="ECO:0007669"/>
    <property type="project" value="InterPro"/>
</dbReference>
<dbReference type="NCBIfam" id="TIGR02251">
    <property type="entry name" value="HIF-SF_euk"/>
    <property type="match status" value="1"/>
</dbReference>
<name>A0A6A6TV01_9PEZI</name>
<feature type="region of interest" description="Disordered" evidence="1">
    <location>
        <begin position="164"/>
        <end position="318"/>
    </location>
</feature>
<dbReference type="CDD" id="cd07521">
    <property type="entry name" value="HAD_FCP1-like"/>
    <property type="match status" value="1"/>
</dbReference>
<accession>A0A6A6TV01</accession>
<organism evidence="3 4">
    <name type="scientific">Microthyrium microscopicum</name>
    <dbReference type="NCBI Taxonomy" id="703497"/>
    <lineage>
        <taxon>Eukaryota</taxon>
        <taxon>Fungi</taxon>
        <taxon>Dikarya</taxon>
        <taxon>Ascomycota</taxon>
        <taxon>Pezizomycotina</taxon>
        <taxon>Dothideomycetes</taxon>
        <taxon>Dothideomycetes incertae sedis</taxon>
        <taxon>Microthyriales</taxon>
        <taxon>Microthyriaceae</taxon>
        <taxon>Microthyrium</taxon>
    </lineage>
</organism>
<proteinExistence type="predicted"/>
<gene>
    <name evidence="3" type="ORF">BT63DRAFT_418783</name>
</gene>
<feature type="domain" description="FCP1 homology" evidence="2">
    <location>
        <begin position="317"/>
        <end position="489"/>
    </location>
</feature>
<sequence>MNSLNILSTIAPTPPSSPPRSRSGSATDLTKENARSRTLKQETTDEAEHLSVKVEREGSVGAEENTVLSEAFNPPMDVNEQTPLLGETRHFGDIKSSGWRALPKRLSSAFIGTIRVVVTSLAAPFRYIIAWFYDEDGRFSPLFPLVTVYRVLKPCKKKVPLEPMSDFEKSESSRRSRDRNSSKPLPQKRTKRPPSVASSTTAIATDSEFDEKLGPQQTDDTTSRSRSSMSASGEEISPARRSIRIKLHNDEMIKRRRQQESTTPPPTKEDAKEAIAASLKSPSSPGSSKLTKFPRTPAPPRPLIPRRNPSYSNTISHGQHQKTLVLDLDETLIHSHSKGGRFAQGHMVEVKMQHAVGVGGTYIGPQIPILYYVHKRPHCDEFLRKVSKWYNLVIFTASVQEYADPVIDWLELEKSYFSARYYRQHCTHKNGAYVKDLVLIEPDLSKVMIVDNSPVSYVFHEDNAVPIEGWISDPTDNDLLNLIPILEGLQYVTDVRALLSLRLGQPHVDGS</sequence>
<dbReference type="InterPro" id="IPR011948">
    <property type="entry name" value="Dullard_phosphatase"/>
</dbReference>
<dbReference type="SUPFAM" id="SSF56784">
    <property type="entry name" value="HAD-like"/>
    <property type="match status" value="1"/>
</dbReference>
<feature type="compositionally biased region" description="Low complexity" evidence="1">
    <location>
        <begin position="276"/>
        <end position="290"/>
    </location>
</feature>
<dbReference type="InterPro" id="IPR050365">
    <property type="entry name" value="TIM50"/>
</dbReference>
<reference evidence="3" key="1">
    <citation type="journal article" date="2020" name="Stud. Mycol.">
        <title>101 Dothideomycetes genomes: a test case for predicting lifestyles and emergence of pathogens.</title>
        <authorList>
            <person name="Haridas S."/>
            <person name="Albert R."/>
            <person name="Binder M."/>
            <person name="Bloem J."/>
            <person name="Labutti K."/>
            <person name="Salamov A."/>
            <person name="Andreopoulos B."/>
            <person name="Baker S."/>
            <person name="Barry K."/>
            <person name="Bills G."/>
            <person name="Bluhm B."/>
            <person name="Cannon C."/>
            <person name="Castanera R."/>
            <person name="Culley D."/>
            <person name="Daum C."/>
            <person name="Ezra D."/>
            <person name="Gonzalez J."/>
            <person name="Henrissat B."/>
            <person name="Kuo A."/>
            <person name="Liang C."/>
            <person name="Lipzen A."/>
            <person name="Lutzoni F."/>
            <person name="Magnuson J."/>
            <person name="Mondo S."/>
            <person name="Nolan M."/>
            <person name="Ohm R."/>
            <person name="Pangilinan J."/>
            <person name="Park H.-J."/>
            <person name="Ramirez L."/>
            <person name="Alfaro M."/>
            <person name="Sun H."/>
            <person name="Tritt A."/>
            <person name="Yoshinaga Y."/>
            <person name="Zwiers L.-H."/>
            <person name="Turgeon B."/>
            <person name="Goodwin S."/>
            <person name="Spatafora J."/>
            <person name="Crous P."/>
            <person name="Grigoriev I."/>
        </authorList>
    </citation>
    <scope>NUCLEOTIDE SEQUENCE</scope>
    <source>
        <strain evidence="3">CBS 115976</strain>
    </source>
</reference>
<dbReference type="SMART" id="SM00577">
    <property type="entry name" value="CPDc"/>
    <property type="match status" value="1"/>
</dbReference>
<dbReference type="FunFam" id="3.40.50.1000:FF:000089">
    <property type="entry name" value="NIF domain protein"/>
    <property type="match status" value="1"/>
</dbReference>
<feature type="compositionally biased region" description="Polar residues" evidence="1">
    <location>
        <begin position="1"/>
        <end position="10"/>
    </location>
</feature>
<dbReference type="Gene3D" id="3.40.50.1000">
    <property type="entry name" value="HAD superfamily/HAD-like"/>
    <property type="match status" value="1"/>
</dbReference>
<evidence type="ECO:0000256" key="1">
    <source>
        <dbReference type="SAM" id="MobiDB-lite"/>
    </source>
</evidence>
<evidence type="ECO:0000313" key="4">
    <source>
        <dbReference type="Proteomes" id="UP000799302"/>
    </source>
</evidence>
<evidence type="ECO:0000313" key="3">
    <source>
        <dbReference type="EMBL" id="KAF2663895.1"/>
    </source>
</evidence>
<feature type="compositionally biased region" description="Basic and acidic residues" evidence="1">
    <location>
        <begin position="29"/>
        <end position="49"/>
    </location>
</feature>
<feature type="region of interest" description="Disordered" evidence="1">
    <location>
        <begin position="1"/>
        <end position="49"/>
    </location>
</feature>